<dbReference type="InterPro" id="IPR050669">
    <property type="entry name" value="Hemerythrin"/>
</dbReference>
<dbReference type="AlphaFoldDB" id="A0A291IJD6"/>
<dbReference type="InterPro" id="IPR016131">
    <property type="entry name" value="Haemerythrin_Fe_BS"/>
</dbReference>
<keyword evidence="2" id="KW-0561">Oxygen transport</keyword>
<dbReference type="InterPro" id="IPR012827">
    <property type="entry name" value="Hemerythrin_metal-bd"/>
</dbReference>
<accession>A0A291IJD6</accession>
<evidence type="ECO:0000256" key="4">
    <source>
        <dbReference type="ARBA" id="ARBA00023004"/>
    </source>
</evidence>
<keyword evidence="4" id="KW-0408">Iron</keyword>
<dbReference type="PANTHER" id="PTHR37164:SF1">
    <property type="entry name" value="BACTERIOHEMERYTHRIN"/>
    <property type="match status" value="1"/>
</dbReference>
<organism evidence="5 6">
    <name type="scientific">Methylomonas koyamae</name>
    <dbReference type="NCBI Taxonomy" id="702114"/>
    <lineage>
        <taxon>Bacteria</taxon>
        <taxon>Pseudomonadati</taxon>
        <taxon>Pseudomonadota</taxon>
        <taxon>Gammaproteobacteria</taxon>
        <taxon>Methylococcales</taxon>
        <taxon>Methylococcaceae</taxon>
        <taxon>Methylomonas</taxon>
    </lineage>
</organism>
<comment type="similarity">
    <text evidence="1">Belongs to the hemerythrin family.</text>
</comment>
<gene>
    <name evidence="5" type="ORF">A1356_13730</name>
</gene>
<dbReference type="PANTHER" id="PTHR37164">
    <property type="entry name" value="BACTERIOHEMERYTHRIN"/>
    <property type="match status" value="1"/>
</dbReference>
<dbReference type="CDD" id="cd12107">
    <property type="entry name" value="Hemerythrin"/>
    <property type="match status" value="1"/>
</dbReference>
<keyword evidence="6" id="KW-1185">Reference proteome</keyword>
<dbReference type="KEGG" id="mko:MKLM6_2040"/>
<evidence type="ECO:0000313" key="6">
    <source>
        <dbReference type="Proteomes" id="UP000077734"/>
    </source>
</evidence>
<dbReference type="NCBIfam" id="TIGR02481">
    <property type="entry name" value="hemeryth_dom"/>
    <property type="match status" value="1"/>
</dbReference>
<dbReference type="EMBL" id="LUUL01000082">
    <property type="protein sequence ID" value="OAI25323.1"/>
    <property type="molecule type" value="Genomic_DNA"/>
</dbReference>
<dbReference type="PROSITE" id="PS00550">
    <property type="entry name" value="HEMERYTHRINS"/>
    <property type="match status" value="1"/>
</dbReference>
<dbReference type="RefSeq" id="WP_064027806.1">
    <property type="nucleotide sequence ID" value="NZ_CP023669.1"/>
</dbReference>
<name>A0A291IJD6_9GAMM</name>
<comment type="caution">
    <text evidence="5">The sequence shown here is derived from an EMBL/GenBank/DDBJ whole genome shotgun (WGS) entry which is preliminary data.</text>
</comment>
<dbReference type="GO" id="GO:0046872">
    <property type="term" value="F:metal ion binding"/>
    <property type="evidence" value="ECO:0007669"/>
    <property type="project" value="UniProtKB-KW"/>
</dbReference>
<dbReference type="Pfam" id="PF01814">
    <property type="entry name" value="Hemerythrin"/>
    <property type="match status" value="1"/>
</dbReference>
<dbReference type="Gene3D" id="1.20.120.50">
    <property type="entry name" value="Hemerythrin-like"/>
    <property type="match status" value="1"/>
</dbReference>
<evidence type="ECO:0000256" key="2">
    <source>
        <dbReference type="ARBA" id="ARBA00022621"/>
    </source>
</evidence>
<keyword evidence="2" id="KW-0813">Transport</keyword>
<dbReference type="InterPro" id="IPR012312">
    <property type="entry name" value="Hemerythrin-like"/>
</dbReference>
<dbReference type="InterPro" id="IPR035938">
    <property type="entry name" value="Hemerythrin-like_sf"/>
</dbReference>
<evidence type="ECO:0000313" key="5">
    <source>
        <dbReference type="EMBL" id="OAI25323.1"/>
    </source>
</evidence>
<evidence type="ECO:0000256" key="3">
    <source>
        <dbReference type="ARBA" id="ARBA00022723"/>
    </source>
</evidence>
<evidence type="ECO:0000256" key="1">
    <source>
        <dbReference type="ARBA" id="ARBA00010587"/>
    </source>
</evidence>
<proteinExistence type="inferred from homology"/>
<reference evidence="5 6" key="1">
    <citation type="submission" date="2016-03" db="EMBL/GenBank/DDBJ databases">
        <authorList>
            <person name="Heylen K."/>
            <person name="De Vos P."/>
            <person name="Vekeman B."/>
        </authorList>
    </citation>
    <scope>NUCLEOTIDE SEQUENCE [LARGE SCALE GENOMIC DNA]</scope>
    <source>
        <strain evidence="5 6">R-49807</strain>
    </source>
</reference>
<keyword evidence="3" id="KW-0479">Metal-binding</keyword>
<sequence length="132" mass="15698">MNQFEWSDDYLVAEEAINVQHRQLFALANDLIQSENQPQLQENVMRLYRHCREHFEAEETFMKNNAYPLTQAHTASHNLMLDKLVEASQIIQRGAWHQNDTLNFMHDWIQHVQTEDRAIGEYFRDKGLKLEA</sequence>
<dbReference type="SUPFAM" id="SSF47188">
    <property type="entry name" value="Hemerythrin-like"/>
    <property type="match status" value="1"/>
</dbReference>
<dbReference type="Proteomes" id="UP000077734">
    <property type="component" value="Unassembled WGS sequence"/>
</dbReference>
<protein>
    <submittedName>
        <fullName evidence="5">Uncharacterized protein</fullName>
    </submittedName>
</protein>
<dbReference type="GO" id="GO:0005344">
    <property type="term" value="F:oxygen carrier activity"/>
    <property type="evidence" value="ECO:0007669"/>
    <property type="project" value="UniProtKB-KW"/>
</dbReference>